<keyword evidence="1" id="KW-1133">Transmembrane helix</keyword>
<name>A0A5C6F807_9BACT</name>
<comment type="caution">
    <text evidence="2">The sequence shown here is derived from an EMBL/GenBank/DDBJ whole genome shotgun (WGS) entry which is preliminary data.</text>
</comment>
<organism evidence="2 3">
    <name type="scientific">Rubripirellula tenax</name>
    <dbReference type="NCBI Taxonomy" id="2528015"/>
    <lineage>
        <taxon>Bacteria</taxon>
        <taxon>Pseudomonadati</taxon>
        <taxon>Planctomycetota</taxon>
        <taxon>Planctomycetia</taxon>
        <taxon>Pirellulales</taxon>
        <taxon>Pirellulaceae</taxon>
        <taxon>Rubripirellula</taxon>
    </lineage>
</organism>
<gene>
    <name evidence="2" type="ORF">Poly51_24480</name>
</gene>
<reference evidence="2 3" key="1">
    <citation type="submission" date="2019-02" db="EMBL/GenBank/DDBJ databases">
        <title>Deep-cultivation of Planctomycetes and their phenomic and genomic characterization uncovers novel biology.</title>
        <authorList>
            <person name="Wiegand S."/>
            <person name="Jogler M."/>
            <person name="Boedeker C."/>
            <person name="Pinto D."/>
            <person name="Vollmers J."/>
            <person name="Rivas-Marin E."/>
            <person name="Kohn T."/>
            <person name="Peeters S.H."/>
            <person name="Heuer A."/>
            <person name="Rast P."/>
            <person name="Oberbeckmann S."/>
            <person name="Bunk B."/>
            <person name="Jeske O."/>
            <person name="Meyerdierks A."/>
            <person name="Storesund J.E."/>
            <person name="Kallscheuer N."/>
            <person name="Luecker S."/>
            <person name="Lage O.M."/>
            <person name="Pohl T."/>
            <person name="Merkel B.J."/>
            <person name="Hornburger P."/>
            <person name="Mueller R.-W."/>
            <person name="Bruemmer F."/>
            <person name="Labrenz M."/>
            <person name="Spormann A.M."/>
            <person name="Op Den Camp H."/>
            <person name="Overmann J."/>
            <person name="Amann R."/>
            <person name="Jetten M.S.M."/>
            <person name="Mascher T."/>
            <person name="Medema M.H."/>
            <person name="Devos D.P."/>
            <person name="Kaster A.-K."/>
            <person name="Ovreas L."/>
            <person name="Rohde M."/>
            <person name="Galperin M.Y."/>
            <person name="Jogler C."/>
        </authorList>
    </citation>
    <scope>NUCLEOTIDE SEQUENCE [LARGE SCALE GENOMIC DNA]</scope>
    <source>
        <strain evidence="2 3">Poly51</strain>
    </source>
</reference>
<dbReference type="AlphaFoldDB" id="A0A5C6F807"/>
<keyword evidence="1" id="KW-0812">Transmembrane</keyword>
<dbReference type="RefSeq" id="WP_246114432.1">
    <property type="nucleotide sequence ID" value="NZ_SJPW01000003.1"/>
</dbReference>
<keyword evidence="1" id="KW-0472">Membrane</keyword>
<proteinExistence type="predicted"/>
<keyword evidence="3" id="KW-1185">Reference proteome</keyword>
<evidence type="ECO:0000256" key="1">
    <source>
        <dbReference type="SAM" id="Phobius"/>
    </source>
</evidence>
<accession>A0A5C6F807</accession>
<sequence>MRSPEPETKQPIRDLLRRLIKAPAALSILWPALLIVGGYVSWHRWGTEHVAKNFHAVNVEQIRISPPPDFVRSDIVQTVYRDTAMDGLSLMDRQATAKIASAFSMHPWVRGVISVRKLPGGDVDVRLDYRQPVAMVQVYRNIKGVRDRFFFPVDAYGILLPTSEFTRAETKGFVHIDVPGADSTNAEGMPFGDFRVEAAARLADVLMPIREQSGLETISVTGDSRRVQVPQLEITTRNETRHFWGSPPGMELPGEPTAEMKMQVLMAIDGTKPTDLRVARMPR</sequence>
<evidence type="ECO:0000313" key="2">
    <source>
        <dbReference type="EMBL" id="TWU56537.1"/>
    </source>
</evidence>
<dbReference type="Proteomes" id="UP000318288">
    <property type="component" value="Unassembled WGS sequence"/>
</dbReference>
<feature type="transmembrane region" description="Helical" evidence="1">
    <location>
        <begin position="20"/>
        <end position="42"/>
    </location>
</feature>
<evidence type="ECO:0000313" key="3">
    <source>
        <dbReference type="Proteomes" id="UP000318288"/>
    </source>
</evidence>
<evidence type="ECO:0008006" key="4">
    <source>
        <dbReference type="Google" id="ProtNLM"/>
    </source>
</evidence>
<dbReference type="EMBL" id="SJPW01000003">
    <property type="protein sequence ID" value="TWU56537.1"/>
    <property type="molecule type" value="Genomic_DNA"/>
</dbReference>
<protein>
    <recommendedName>
        <fullName evidence="4">Cell division protein FtsQ</fullName>
    </recommendedName>
</protein>